<dbReference type="HAMAP" id="MF_04117">
    <property type="entry name" value="CAPSID_H_T4"/>
    <property type="match status" value="1"/>
</dbReference>
<comment type="similarity">
    <text evidence="5">Belongs to the Tevenvirinae major capsid protein family.</text>
</comment>
<keyword evidence="2 5" id="KW-0167">Capsid protein</keyword>
<keyword evidence="3 5" id="KW-0946">Virion</keyword>
<evidence type="ECO:0000256" key="3">
    <source>
        <dbReference type="ARBA" id="ARBA00022844"/>
    </source>
</evidence>
<feature type="chain" id="PRO_5023494356" description="Major capsid protein" evidence="5">
    <location>
        <begin position="1"/>
        <end position="560"/>
    </location>
</feature>
<comment type="subcellular location">
    <molecule>Major capsid protein</molecule>
    <subcellularLocation>
        <location evidence="5">Virion</location>
    </subcellularLocation>
    <text evidence="5">Part of the icosahedric capsid shell of the immature virion.</text>
</comment>
<comment type="subcellular location">
    <molecule>Mature major capsid protein</molecule>
    <subcellularLocation>
        <location evidence="5">Virion</location>
    </subcellularLocation>
    <text evidence="5">Part of the icosahedric capsid shell of the mature virion.</text>
</comment>
<comment type="subcellular location">
    <subcellularLocation>
        <location evidence="1">Virion</location>
    </subcellularLocation>
</comment>
<keyword evidence="7" id="KW-1185">Reference proteome</keyword>
<evidence type="ECO:0000313" key="6">
    <source>
        <dbReference type="EMBL" id="ASU00166.1"/>
    </source>
</evidence>
<organism evidence="6 7">
    <name type="scientific">Aeromonas phage AS-zj</name>
    <dbReference type="NCBI Taxonomy" id="2024208"/>
    <lineage>
        <taxon>Viruses</taxon>
        <taxon>Duplodnaviria</taxon>
        <taxon>Heunggongvirae</taxon>
        <taxon>Uroviricota</taxon>
        <taxon>Caudoviricetes</taxon>
        <taxon>Pantevenvirales</taxon>
        <taxon>Straboviridae</taxon>
        <taxon>Emmerichvirinae</taxon>
        <taxon>Ceceduovirus</taxon>
        <taxon>Ceceduovirus aszj</taxon>
    </lineage>
</organism>
<reference evidence="6 7" key="1">
    <citation type="submission" date="2017-07" db="EMBL/GenBank/DDBJ databases">
        <title>In vitro design and evaluation of phage cocktails against multidrug-resistant Aeromonas salmonicida.</title>
        <authorList>
            <person name="Chen L."/>
            <person name="Yuan S."/>
            <person name="Ma Y."/>
        </authorList>
    </citation>
    <scope>NUCLEOTIDE SEQUENCE [LARGE SCALE GENOMIC DNA]</scope>
</reference>
<evidence type="ECO:0000256" key="2">
    <source>
        <dbReference type="ARBA" id="ARBA00022561"/>
    </source>
</evidence>
<dbReference type="InterPro" id="IPR038997">
    <property type="entry name" value="CAPSID_Myoviridae"/>
</dbReference>
<feature type="site" description="Cleavage" evidence="5">
    <location>
        <begin position="101"/>
        <end position="102"/>
    </location>
</feature>
<comment type="function">
    <text evidence="5">Major capsid protein that self-associates to form hexamers, building most of the capsid in association with pentons made of the capsid vertex protein and one dodecamer of the portal protein.</text>
</comment>
<keyword evidence="4 5" id="KW-0426">Late protein</keyword>
<evidence type="ECO:0000256" key="5">
    <source>
        <dbReference type="HAMAP-Rule" id="MF_04117"/>
    </source>
</evidence>
<comment type="subunit">
    <text evidence="5">Homohexamer. Interacts with the portal protein. Interacts with the capsid vertex protein that forms pentamers.</text>
</comment>
<protein>
    <recommendedName>
        <fullName evidence="5">Major capsid protein</fullName>
    </recommendedName>
    <alternativeName>
        <fullName evidence="5">Major head protein</fullName>
    </alternativeName>
    <alternativeName>
        <fullName evidence="5">gp23</fullName>
    </alternativeName>
    <component>
        <recommendedName>
            <fullName evidence="5">Mature major capsid protein</fullName>
        </recommendedName>
        <alternativeName>
            <fullName evidence="5">gp23*</fullName>
        </alternativeName>
    </component>
</protein>
<sequence>MSKTAIIAKWKPLLEKEGMPEIATMKRKDIVARLMENQYEDIKSNDGAAYTDQTVIDSMVDVQGRKAQLAEAKKMLNEAQAAALAEGRELTGEEMETMLTEANIVGDHGYDAVKIASGEASGNITNVGPAVMGLARRAISNLIAFDICGVQPMTSSAGQVFTLRAIYGTDALDAQAREAFHPQYAPDSSFSGRGATAPLIPAFDKDGTYAIGDLARFQLDEEVDAYSNSGTKVVQFVTAYTAGTAADVKTAGYLKLIHDKIAVEIGEGMATSMAELQENFNGSSNNPWPEMSFRIDKQVVEAKARQLKAQYSIELAQDLRNVHGLDADSELSSILANEIMLEINREMILWINATAQIGKTGWTNQHGGQAGVFNFADPNDIRGARWQGESAKALVTQIDKEAAEIGRQTGRGNGNFVICSRNVAVMLGSTDQLVSPAAAGTTKLNTDTSVSQFAGVLAGKYRVFIDQYAVEDYFTVGFKGSSELDAGLYYCPYVPLSPLRGVDPKSFATILGFKTRYGVKLHPFADGSKNKGFSKITSGMPGAAIFGKNSFYRRVRVLGA</sequence>
<dbReference type="RefSeq" id="YP_009834686.1">
    <property type="nucleotide sequence ID" value="NC_048673.1"/>
</dbReference>
<dbReference type="GO" id="GO:0019028">
    <property type="term" value="C:viral capsid"/>
    <property type="evidence" value="ECO:0007669"/>
    <property type="project" value="UniProtKB-UniRule"/>
</dbReference>
<name>A0A223LE41_9CAUD</name>
<dbReference type="Gene3D" id="3.30.2320.40">
    <property type="match status" value="1"/>
</dbReference>
<comment type="PTM">
    <text evidence="5">A proteolytic cleavage by the prohead core protein protease gives rise to the mature major capsid protein during virus maturation.</text>
</comment>
<accession>A0A223LE41</accession>
<dbReference type="GeneID" id="55604753"/>
<dbReference type="Pfam" id="PF07068">
    <property type="entry name" value="Gp23"/>
    <property type="match status" value="1"/>
</dbReference>
<dbReference type="Proteomes" id="UP000226092">
    <property type="component" value="Segment"/>
</dbReference>
<evidence type="ECO:0000313" key="7">
    <source>
        <dbReference type="Proteomes" id="UP000226092"/>
    </source>
</evidence>
<dbReference type="KEGG" id="vg:55604753"/>
<proteinExistence type="inferred from homology"/>
<feature type="chain" id="PRO_5023494357" description="Mature major capsid protein" evidence="5">
    <location>
        <begin position="102"/>
        <end position="560"/>
    </location>
</feature>
<dbReference type="InterPro" id="IPR010762">
    <property type="entry name" value="Gp23/Gp24_T4-like"/>
</dbReference>
<evidence type="ECO:0000256" key="1">
    <source>
        <dbReference type="ARBA" id="ARBA00004328"/>
    </source>
</evidence>
<evidence type="ECO:0000256" key="4">
    <source>
        <dbReference type="ARBA" id="ARBA00022921"/>
    </source>
</evidence>
<dbReference type="EMBL" id="MF448340">
    <property type="protein sequence ID" value="ASU00166.1"/>
    <property type="molecule type" value="Genomic_DNA"/>
</dbReference>